<organism evidence="10 11">
    <name type="scientific">Mauremys mutica</name>
    <name type="common">yellowpond turtle</name>
    <dbReference type="NCBI Taxonomy" id="74926"/>
    <lineage>
        <taxon>Eukaryota</taxon>
        <taxon>Metazoa</taxon>
        <taxon>Chordata</taxon>
        <taxon>Craniata</taxon>
        <taxon>Vertebrata</taxon>
        <taxon>Euteleostomi</taxon>
        <taxon>Archelosauria</taxon>
        <taxon>Testudinata</taxon>
        <taxon>Testudines</taxon>
        <taxon>Cryptodira</taxon>
        <taxon>Durocryptodira</taxon>
        <taxon>Testudinoidea</taxon>
        <taxon>Geoemydidae</taxon>
        <taxon>Geoemydinae</taxon>
        <taxon>Mauremys</taxon>
    </lineage>
</organism>
<gene>
    <name evidence="10" type="ORF">KIL84_010491</name>
</gene>
<dbReference type="PANTHER" id="PTHR21228:SF59">
    <property type="entry name" value="FAST KINASE DOMAIN-CONTAINING PROTEIN 4"/>
    <property type="match status" value="1"/>
</dbReference>
<evidence type="ECO:0000256" key="2">
    <source>
        <dbReference type="ARBA" id="ARBA00022946"/>
    </source>
</evidence>
<dbReference type="EMBL" id="JAHDVG010000474">
    <property type="protein sequence ID" value="KAH1176789.1"/>
    <property type="molecule type" value="Genomic_DNA"/>
</dbReference>
<evidence type="ECO:0000256" key="8">
    <source>
        <dbReference type="SAM" id="MobiDB-lite"/>
    </source>
</evidence>
<dbReference type="GO" id="GO:0000963">
    <property type="term" value="P:mitochondrial RNA processing"/>
    <property type="evidence" value="ECO:0007669"/>
    <property type="project" value="TreeGrafter"/>
</dbReference>
<comment type="caution">
    <text evidence="10">The sequence shown here is derived from an EMBL/GenBank/DDBJ whole genome shotgun (WGS) entry which is preliminary data.</text>
</comment>
<dbReference type="Pfam" id="PF08373">
    <property type="entry name" value="RAP"/>
    <property type="match status" value="1"/>
</dbReference>
<dbReference type="GO" id="GO:0035770">
    <property type="term" value="C:ribonucleoprotein granule"/>
    <property type="evidence" value="ECO:0007669"/>
    <property type="project" value="TreeGrafter"/>
</dbReference>
<evidence type="ECO:0000256" key="3">
    <source>
        <dbReference type="ARBA" id="ARBA00023128"/>
    </source>
</evidence>
<dbReference type="Pfam" id="PF08368">
    <property type="entry name" value="FAST_2"/>
    <property type="match status" value="1"/>
</dbReference>
<evidence type="ECO:0000256" key="6">
    <source>
        <dbReference type="ARBA" id="ARBA00042265"/>
    </source>
</evidence>
<dbReference type="PANTHER" id="PTHR21228">
    <property type="entry name" value="FAST LEU-RICH DOMAIN-CONTAINING"/>
    <property type="match status" value="1"/>
</dbReference>
<evidence type="ECO:0000259" key="9">
    <source>
        <dbReference type="PROSITE" id="PS51286"/>
    </source>
</evidence>
<comment type="similarity">
    <text evidence="4">Belongs to the FAST kinase family.</text>
</comment>
<keyword evidence="2" id="KW-0809">Transit peptide</keyword>
<name>A0A9D4B0Z5_9SAUR</name>
<evidence type="ECO:0000256" key="5">
    <source>
        <dbReference type="ARBA" id="ARBA00040471"/>
    </source>
</evidence>
<feature type="non-terminal residue" evidence="10">
    <location>
        <position position="1"/>
    </location>
</feature>
<dbReference type="InterPro" id="IPR010622">
    <property type="entry name" value="FAST_Leu-rich"/>
</dbReference>
<evidence type="ECO:0000256" key="1">
    <source>
        <dbReference type="ARBA" id="ARBA00004305"/>
    </source>
</evidence>
<keyword evidence="11" id="KW-1185">Reference proteome</keyword>
<feature type="domain" description="RAP" evidence="9">
    <location>
        <begin position="869"/>
        <end position="927"/>
    </location>
</feature>
<evidence type="ECO:0000313" key="11">
    <source>
        <dbReference type="Proteomes" id="UP000827986"/>
    </source>
</evidence>
<dbReference type="AlphaFoldDB" id="A0A9D4B0Z5"/>
<dbReference type="InterPro" id="IPR050870">
    <property type="entry name" value="FAST_kinase"/>
</dbReference>
<evidence type="ECO:0000256" key="4">
    <source>
        <dbReference type="ARBA" id="ARBA00038281"/>
    </source>
</evidence>
<dbReference type="GO" id="GO:0003723">
    <property type="term" value="F:RNA binding"/>
    <property type="evidence" value="ECO:0007669"/>
    <property type="project" value="TreeGrafter"/>
</dbReference>
<feature type="region of interest" description="Disordered" evidence="8">
    <location>
        <begin position="111"/>
        <end position="165"/>
    </location>
</feature>
<dbReference type="SMART" id="SM00952">
    <property type="entry name" value="RAP"/>
    <property type="match status" value="1"/>
</dbReference>
<feature type="compositionally biased region" description="Low complexity" evidence="8">
    <location>
        <begin position="1"/>
        <end position="19"/>
    </location>
</feature>
<feature type="region of interest" description="Disordered" evidence="8">
    <location>
        <begin position="270"/>
        <end position="293"/>
    </location>
</feature>
<evidence type="ECO:0000256" key="7">
    <source>
        <dbReference type="ARBA" id="ARBA00043220"/>
    </source>
</evidence>
<dbReference type="CDD" id="cd23739">
    <property type="entry name" value="TBRG4-like_N"/>
    <property type="match status" value="1"/>
</dbReference>
<reference evidence="10" key="1">
    <citation type="submission" date="2021-09" db="EMBL/GenBank/DDBJ databases">
        <title>The genome of Mauremys mutica provides insights into the evolution of semi-aquatic lifestyle.</title>
        <authorList>
            <person name="Gong S."/>
            <person name="Gao Y."/>
        </authorList>
    </citation>
    <scope>NUCLEOTIDE SEQUENCE</scope>
    <source>
        <strain evidence="10">MM-2020</strain>
        <tissue evidence="10">Muscle</tissue>
    </source>
</reference>
<accession>A0A9D4B0Z5</accession>
<comment type="subcellular location">
    <subcellularLocation>
        <location evidence="1">Mitochondrion matrix</location>
    </subcellularLocation>
</comment>
<dbReference type="GO" id="GO:0044528">
    <property type="term" value="P:regulation of mitochondrial mRNA stability"/>
    <property type="evidence" value="ECO:0007669"/>
    <property type="project" value="InterPro"/>
</dbReference>
<dbReference type="GO" id="GO:0005759">
    <property type="term" value="C:mitochondrial matrix"/>
    <property type="evidence" value="ECO:0007669"/>
    <property type="project" value="UniProtKB-SubCell"/>
</dbReference>
<evidence type="ECO:0000313" key="10">
    <source>
        <dbReference type="EMBL" id="KAH1176789.1"/>
    </source>
</evidence>
<keyword evidence="3" id="KW-0496">Mitochondrion</keyword>
<feature type="compositionally biased region" description="Gly residues" evidence="8">
    <location>
        <begin position="132"/>
        <end position="142"/>
    </location>
</feature>
<sequence length="939" mass="102453">PSEGAAAAAPAQPCLQPAQNGARAERRSPEPARNSPAHAQAAAGNTLAGFRPAAALSENGARGVFPLPSPATGSQWALRRGVAGAVTRSARAAHPRSLSLPGCGRPRSAWRGGEWLRPGPGSRGPASLALGEGPGARGGAAGPGQSRHREGGGSPPPPPGPAWIRVPPRVGLLRLPAGGGCIRGREIGGGAGLWPSRARRFRPRALRPVGAGGRSAPRVGHSPAPALCAASWASPWCHSPAPAPSPVGPVLSSRAVSTRLTRPSEAVSLRGAIRAGKSPEGGHPLNGEKQSSAPRAVSNLSSCVMAARLVQRCCRRLFGGSTFAPLAIPASLLAPASKTVIARALPQAALASLHTSSLPRQTDKLSVKEQVYSRYPEHREIDELIEAASSPEDLLHVAEHHSLNGNQASAVVIQLSRLVAEKKLETESILQDCRFQQVLNVLNSQLSRVWNSSLLPLLKSLYLLGLERHKREVRSVKQEVRWRLRRLNFRQIASLAEYLATSEQAEDQSELLSDVVKHLELRWTEIGDTRAVVALMVKVGHLSQTLMDRLEDKALELAEQFTAEDIRKVALALALQNRRSVPLLRAISYHLVQKHFTLSTSVLVDLAFAYGKLNFHQTQVFQKMASDLHAHVPKMAHGDVGRCIKSFAYLKWLNLPLFEAFAQYTLDNADRFTVLQLCSVILSFARLNFQSSRSENFYNMVHEKLGDQLGSLDPHLLTDLVWSLCVLQEAKTPYLQSVLAPPFYSQLLDDQTPRGQNYRLKLMHINAAARLECPGYQGPFLPPEALSAPEPPGGRKATPLQSSLQEVLNRVAKDEVNRRFNVHTIYGWQLDAEMMLNSDNQPLPIKDFAAPHLLQSEGTKPPPRGTRRIAFLRWEFPNFSSRSKDLLGRFAMARRHVQAAGFLIVDVPYYEFLELKSEWQKTAYLQDKMNKAVGAEMAK</sequence>
<dbReference type="PROSITE" id="PS51286">
    <property type="entry name" value="RAP"/>
    <property type="match status" value="1"/>
</dbReference>
<feature type="region of interest" description="Disordered" evidence="8">
    <location>
        <begin position="1"/>
        <end position="46"/>
    </location>
</feature>
<dbReference type="InterPro" id="IPR013579">
    <property type="entry name" value="FAST_2"/>
</dbReference>
<protein>
    <recommendedName>
        <fullName evidence="5">FAST kinase domain-containing protein 4</fullName>
    </recommendedName>
    <alternativeName>
        <fullName evidence="7">Protein TBRG4</fullName>
    </alternativeName>
    <alternativeName>
        <fullName evidence="6">Transforming growth factor beta regulator 4</fullName>
    </alternativeName>
</protein>
<dbReference type="Pfam" id="PF06743">
    <property type="entry name" value="FAST_1"/>
    <property type="match status" value="1"/>
</dbReference>
<dbReference type="Proteomes" id="UP000827986">
    <property type="component" value="Unassembled WGS sequence"/>
</dbReference>
<proteinExistence type="inferred from homology"/>
<dbReference type="InterPro" id="IPR013584">
    <property type="entry name" value="RAP"/>
</dbReference>